<dbReference type="InterPro" id="IPR044066">
    <property type="entry name" value="TRIAD_supradom"/>
</dbReference>
<dbReference type="GO" id="GO:0008270">
    <property type="term" value="F:zinc ion binding"/>
    <property type="evidence" value="ECO:0007669"/>
    <property type="project" value="UniProtKB-KW"/>
</dbReference>
<keyword evidence="14" id="KW-0472">Membrane</keyword>
<dbReference type="UniPathway" id="UPA00143"/>
<evidence type="ECO:0000256" key="4">
    <source>
        <dbReference type="ARBA" id="ARBA00004906"/>
    </source>
</evidence>
<keyword evidence="18" id="KW-1185">Reference proteome</keyword>
<evidence type="ECO:0000256" key="6">
    <source>
        <dbReference type="ARBA" id="ARBA00012251"/>
    </source>
</evidence>
<comment type="function">
    <text evidence="3">Might act as an E3 ubiquitin-protein ligase, or as part of E3 complex, which accepts ubiquitin from specific E2 ubiquitin-conjugating enzymes and then transfers it to substrates.</text>
</comment>
<comment type="pathway">
    <text evidence="4">Protein modification; protein ubiquitination.</text>
</comment>
<keyword evidence="11" id="KW-0833">Ubl conjugation pathway</keyword>
<dbReference type="PROSITE" id="PS51873">
    <property type="entry name" value="TRIAD"/>
    <property type="match status" value="1"/>
</dbReference>
<protein>
    <recommendedName>
        <fullName evidence="6">RBR-type E3 ubiquitin transferase</fullName>
        <ecNumber evidence="6">2.3.2.31</ecNumber>
    </recommendedName>
</protein>
<evidence type="ECO:0000313" key="17">
    <source>
        <dbReference type="EMBL" id="EOA25411.1"/>
    </source>
</evidence>
<keyword evidence="9" id="KW-0677">Repeat</keyword>
<evidence type="ECO:0000256" key="2">
    <source>
        <dbReference type="ARBA" id="ARBA00001947"/>
    </source>
</evidence>
<dbReference type="Pfam" id="PF00097">
    <property type="entry name" value="zf-C3HC4"/>
    <property type="match status" value="1"/>
</dbReference>
<dbReference type="SMART" id="SM00647">
    <property type="entry name" value="IBR"/>
    <property type="match status" value="2"/>
</dbReference>
<evidence type="ECO:0000259" key="15">
    <source>
        <dbReference type="PROSITE" id="PS50089"/>
    </source>
</evidence>
<dbReference type="SUPFAM" id="SSF57850">
    <property type="entry name" value="RING/U-box"/>
    <property type="match status" value="3"/>
</dbReference>
<name>R0FSL6_9BRAS</name>
<feature type="domain" description="RING-type" evidence="15">
    <location>
        <begin position="132"/>
        <end position="177"/>
    </location>
</feature>
<dbReference type="Gene3D" id="1.20.120.1750">
    <property type="match status" value="1"/>
</dbReference>
<evidence type="ECO:0000256" key="10">
    <source>
        <dbReference type="ARBA" id="ARBA00022771"/>
    </source>
</evidence>
<evidence type="ECO:0000313" key="18">
    <source>
        <dbReference type="Proteomes" id="UP000029121"/>
    </source>
</evidence>
<dbReference type="PROSITE" id="PS00518">
    <property type="entry name" value="ZF_RING_1"/>
    <property type="match status" value="1"/>
</dbReference>
<comment type="catalytic activity">
    <reaction evidence="1">
        <text>[E2 ubiquitin-conjugating enzyme]-S-ubiquitinyl-L-cysteine + [acceptor protein]-L-lysine = [E2 ubiquitin-conjugating enzyme]-L-cysteine + [acceptor protein]-N(6)-ubiquitinyl-L-lysine.</text>
        <dbReference type="EC" id="2.3.2.31"/>
    </reaction>
</comment>
<evidence type="ECO:0000256" key="14">
    <source>
        <dbReference type="SAM" id="Phobius"/>
    </source>
</evidence>
<evidence type="ECO:0000256" key="11">
    <source>
        <dbReference type="ARBA" id="ARBA00022786"/>
    </source>
</evidence>
<keyword evidence="14" id="KW-1133">Transmembrane helix</keyword>
<keyword evidence="8" id="KW-0479">Metal-binding</keyword>
<dbReference type="CDD" id="cd22582">
    <property type="entry name" value="BRcat_RBR_unk"/>
    <property type="match status" value="1"/>
</dbReference>
<feature type="domain" description="RING-type" evidence="16">
    <location>
        <begin position="128"/>
        <end position="336"/>
    </location>
</feature>
<dbReference type="GO" id="GO:0061630">
    <property type="term" value="F:ubiquitin protein ligase activity"/>
    <property type="evidence" value="ECO:0007669"/>
    <property type="project" value="UniProtKB-EC"/>
</dbReference>
<feature type="transmembrane region" description="Helical" evidence="14">
    <location>
        <begin position="335"/>
        <end position="354"/>
    </location>
</feature>
<dbReference type="InterPro" id="IPR031127">
    <property type="entry name" value="E3_UB_ligase_RBR"/>
</dbReference>
<evidence type="ECO:0000256" key="5">
    <source>
        <dbReference type="ARBA" id="ARBA00005884"/>
    </source>
</evidence>
<dbReference type="Gene3D" id="3.30.40.10">
    <property type="entry name" value="Zinc/RING finger domain, C3HC4 (zinc finger)"/>
    <property type="match status" value="1"/>
</dbReference>
<organism evidence="17 18">
    <name type="scientific">Capsella rubella</name>
    <dbReference type="NCBI Taxonomy" id="81985"/>
    <lineage>
        <taxon>Eukaryota</taxon>
        <taxon>Viridiplantae</taxon>
        <taxon>Streptophyta</taxon>
        <taxon>Embryophyta</taxon>
        <taxon>Tracheophyta</taxon>
        <taxon>Spermatophyta</taxon>
        <taxon>Magnoliopsida</taxon>
        <taxon>eudicotyledons</taxon>
        <taxon>Gunneridae</taxon>
        <taxon>Pentapetalae</taxon>
        <taxon>rosids</taxon>
        <taxon>malvids</taxon>
        <taxon>Brassicales</taxon>
        <taxon>Brassicaceae</taxon>
        <taxon>Camelineae</taxon>
        <taxon>Capsella</taxon>
    </lineage>
</organism>
<dbReference type="GO" id="GO:0016567">
    <property type="term" value="P:protein ubiquitination"/>
    <property type="evidence" value="ECO:0007669"/>
    <property type="project" value="UniProtKB-UniPathway"/>
</dbReference>
<dbReference type="InterPro" id="IPR013083">
    <property type="entry name" value="Znf_RING/FYVE/PHD"/>
</dbReference>
<dbReference type="FunFam" id="3.30.420.10:FF:000076">
    <property type="entry name" value="RBR-type E3 ubiquitin transferase"/>
    <property type="match status" value="1"/>
</dbReference>
<comment type="similarity">
    <text evidence="5">Belongs to the RBR family. Ariadne subfamily.</text>
</comment>
<dbReference type="Pfam" id="PF01485">
    <property type="entry name" value="IBR"/>
    <property type="match status" value="2"/>
</dbReference>
<dbReference type="EC" id="2.3.2.31" evidence="6"/>
<keyword evidence="7" id="KW-0808">Transferase</keyword>
<dbReference type="InterPro" id="IPR001841">
    <property type="entry name" value="Znf_RING"/>
</dbReference>
<proteinExistence type="inferred from homology"/>
<dbReference type="AlphaFoldDB" id="R0FSL6"/>
<dbReference type="InterPro" id="IPR002867">
    <property type="entry name" value="IBR_dom"/>
</dbReference>
<keyword evidence="14" id="KW-0812">Transmembrane</keyword>
<evidence type="ECO:0000256" key="13">
    <source>
        <dbReference type="PROSITE-ProRule" id="PRU00175"/>
    </source>
</evidence>
<dbReference type="Proteomes" id="UP000029121">
    <property type="component" value="Unassembled WGS sequence"/>
</dbReference>
<evidence type="ECO:0000256" key="8">
    <source>
        <dbReference type="ARBA" id="ARBA00022723"/>
    </source>
</evidence>
<sequence>MYRLYFKGFVNKETKGFGVAICDQEDNLLFHVKGSRHHDYSTITVLEAELIALRRGLSEAIFELVAGISAPEQDNIAFVMDHVQHIRKQFTSTTPVLMTRNQAKFAYKLAMETKVSKVTIDHRPSPAERKTCVICFKDDFKPEDMFSIDLCGHHFCVECMKQHISVRLLEGSEMRCPNYQCRHYYCTSKLTHESCANLLTPELREMWELRIKKETVPVADKVYCPNPRCSALISKTGDGVRRWCTKCGKHFCINCKVQWHKKKSCEEYKKLGPNPNTTRMLRKCSKCQYMFKLRKDNIDAVTCSCGYKFCYTCGAEWKRGGCSHRERRFWECSDIYGLIGIFMVGTAFAILKFSDSPKKH</sequence>
<evidence type="ECO:0000256" key="9">
    <source>
        <dbReference type="ARBA" id="ARBA00022737"/>
    </source>
</evidence>
<reference evidence="18" key="1">
    <citation type="journal article" date="2013" name="Nat. Genet.">
        <title>The Capsella rubella genome and the genomic consequences of rapid mating system evolution.</title>
        <authorList>
            <person name="Slotte T."/>
            <person name="Hazzouri K.M."/>
            <person name="Agren J.A."/>
            <person name="Koenig D."/>
            <person name="Maumus F."/>
            <person name="Guo Y.L."/>
            <person name="Steige K."/>
            <person name="Platts A.E."/>
            <person name="Escobar J.S."/>
            <person name="Newman L.K."/>
            <person name="Wang W."/>
            <person name="Mandakova T."/>
            <person name="Vello E."/>
            <person name="Smith L.M."/>
            <person name="Henz S.R."/>
            <person name="Steffen J."/>
            <person name="Takuno S."/>
            <person name="Brandvain Y."/>
            <person name="Coop G."/>
            <person name="Andolfatto P."/>
            <person name="Hu T.T."/>
            <person name="Blanchette M."/>
            <person name="Clark R.M."/>
            <person name="Quesneville H."/>
            <person name="Nordborg M."/>
            <person name="Gaut B.S."/>
            <person name="Lysak M.A."/>
            <person name="Jenkins J."/>
            <person name="Grimwood J."/>
            <person name="Chapman J."/>
            <person name="Prochnik S."/>
            <person name="Shu S."/>
            <person name="Rokhsar D."/>
            <person name="Schmutz J."/>
            <person name="Weigel D."/>
            <person name="Wright S.I."/>
        </authorList>
    </citation>
    <scope>NUCLEOTIDE SEQUENCE [LARGE SCALE GENOMIC DNA]</scope>
    <source>
        <strain evidence="18">cv. Monte Gargano</strain>
    </source>
</reference>
<dbReference type="InterPro" id="IPR018957">
    <property type="entry name" value="Znf_C3HC4_RING-type"/>
</dbReference>
<evidence type="ECO:0000256" key="1">
    <source>
        <dbReference type="ARBA" id="ARBA00001798"/>
    </source>
</evidence>
<comment type="cofactor">
    <cofactor evidence="2">
        <name>Zn(2+)</name>
        <dbReference type="ChEBI" id="CHEBI:29105"/>
    </cofactor>
</comment>
<evidence type="ECO:0000256" key="7">
    <source>
        <dbReference type="ARBA" id="ARBA00022679"/>
    </source>
</evidence>
<keyword evidence="12" id="KW-0862">Zinc</keyword>
<keyword evidence="10 13" id="KW-0863">Zinc-finger</keyword>
<evidence type="ECO:0000259" key="16">
    <source>
        <dbReference type="PROSITE" id="PS51873"/>
    </source>
</evidence>
<dbReference type="eggNOG" id="KOG1812">
    <property type="taxonomic scope" value="Eukaryota"/>
</dbReference>
<evidence type="ECO:0000256" key="12">
    <source>
        <dbReference type="ARBA" id="ARBA00022833"/>
    </source>
</evidence>
<dbReference type="PANTHER" id="PTHR11685">
    <property type="entry name" value="RBR FAMILY RING FINGER AND IBR DOMAIN-CONTAINING"/>
    <property type="match status" value="1"/>
</dbReference>
<gene>
    <name evidence="17" type="ORF">CARUB_v10018743mg</name>
</gene>
<dbReference type="InterPro" id="IPR017907">
    <property type="entry name" value="Znf_RING_CS"/>
</dbReference>
<evidence type="ECO:0000256" key="3">
    <source>
        <dbReference type="ARBA" id="ARBA00003976"/>
    </source>
</evidence>
<dbReference type="PROSITE" id="PS50089">
    <property type="entry name" value="ZF_RING_2"/>
    <property type="match status" value="1"/>
</dbReference>
<dbReference type="EMBL" id="KB870809">
    <property type="protein sequence ID" value="EOA25411.1"/>
    <property type="molecule type" value="Genomic_DNA"/>
</dbReference>
<accession>R0FSL6</accession>